<accession>A0A166BGE6</accession>
<sequence length="1193" mass="130716">MWATNGSGQLSGRGIYHERGIHGDDSILIWAREFLASEPKPHVVILEHNGALRGGPDGQNVVTNYWAGSGQLNGRGIYHERGIHGDDSILIWAREFLASEPKPHVVILEHNRALRGGPLKPSVIKMQSNILDQTEPRIEQDVDGNVAAPDSVGSDKGNAVLDPKAMDVDAAITAETEGDPAANEDEAVAGLEPVTGAVMGPPNGDSGNEDDEDDDDEDDEDAPDDMPRLNKKMSALALAIMKAKEGALLGYVNFKFHPTPLAESAQPKVLTQQVNPRGASPADVKKFMAQCKARQGRLDRGNWKYAMDMMADPLFIANLEEIKAWASTSGNPVPDCVWTPAAAGQSVTLANGYHRWLAIALRMAHKIKERDQLREWLCEYNKIAKPSEVEMADKVCADLKVNELNEYMDVNGGFIVALYDESKINTSEYAREVRLHLSSNVEEAGQKDSQHQIILNCVHSVVNQPEVPLGQHLSRLANEYITAKGSAVKLLKNEPLFELVVSLLQFSHHENRGQPNLTMFKLWGAKDSHGPFMRLILEPQLEKLLFLTTAVVLPDFVESTKDRTPEQIEEVVKIVKAAVESTFGPDSAVKSHPRLLPGCVLDEVNMEYISKMAPAGAKAAMELFGSVNGSDHKANYAAALGAYTDGVTAIFKGFVAEVRQEADDTPMERDIRKVLVNNHLWMSFEQASLAIWPASDMLPYMTRHPLKMLDAIMAPTGAALVEWAMHVDGSAGCNDRMALKHREHLGHFDRVVMSRGAQHPLGQRAVSAGACEVVVRSRRTGIESLIGAMGSVVPNKWTGEFAERNKAYLPACKIGEVEYEAGDKFIAARTCLKDVRQALLKPSRYNMPDDKGEPHLEFIIKALKGSCSTEWRENYKDNSKKDDKNTQRLLERYVSLQAGSASYMWLMEPSVWESIRVKWAGLFSVVPDAPYVFADNMTERPGGGGEEPYISLSDIATETGFLAAENVHILNVQSRALEVSLKSDILKARALLVSIAGIAGPDDSLVLPASAFAAINEALRAVGEIASKKVDHMLNPTASVTELNRDPEVAKAIVEQFGLDDDIPRVADEPTYQKAFGAVADEPTFHASIVKATTESDVKQEQTGMDREKRVVMKAVPKQVSRTALARLSKKFQDGRAAEADVEMRSTMRDPSTVVIGHAPEGSKGKRVRKNKRGDDEVGEGSSGAVKRRKTTS</sequence>
<proteinExistence type="predicted"/>
<keyword evidence="3" id="KW-1185">Reference proteome</keyword>
<gene>
    <name evidence="2" type="ORF">FIBSPDRAFT_898006</name>
</gene>
<feature type="region of interest" description="Disordered" evidence="1">
    <location>
        <begin position="192"/>
        <end position="229"/>
    </location>
</feature>
<feature type="region of interest" description="Disordered" evidence="1">
    <location>
        <begin position="139"/>
        <end position="161"/>
    </location>
</feature>
<reference evidence="2 3" key="1">
    <citation type="journal article" date="2016" name="Mol. Biol. Evol.">
        <title>Comparative Genomics of Early-Diverging Mushroom-Forming Fungi Provides Insights into the Origins of Lignocellulose Decay Capabilities.</title>
        <authorList>
            <person name="Nagy L.G."/>
            <person name="Riley R."/>
            <person name="Tritt A."/>
            <person name="Adam C."/>
            <person name="Daum C."/>
            <person name="Floudas D."/>
            <person name="Sun H."/>
            <person name="Yadav J.S."/>
            <person name="Pangilinan J."/>
            <person name="Larsson K.H."/>
            <person name="Matsuura K."/>
            <person name="Barry K."/>
            <person name="Labutti K."/>
            <person name="Kuo R."/>
            <person name="Ohm R.A."/>
            <person name="Bhattacharya S.S."/>
            <person name="Shirouzu T."/>
            <person name="Yoshinaga Y."/>
            <person name="Martin F.M."/>
            <person name="Grigoriev I.V."/>
            <person name="Hibbett D.S."/>
        </authorList>
    </citation>
    <scope>NUCLEOTIDE SEQUENCE [LARGE SCALE GENOMIC DNA]</scope>
    <source>
        <strain evidence="2 3">CBS 109695</strain>
    </source>
</reference>
<dbReference type="EMBL" id="KV417644">
    <property type="protein sequence ID" value="KZP12620.1"/>
    <property type="molecule type" value="Genomic_DNA"/>
</dbReference>
<organism evidence="2 3">
    <name type="scientific">Athelia psychrophila</name>
    <dbReference type="NCBI Taxonomy" id="1759441"/>
    <lineage>
        <taxon>Eukaryota</taxon>
        <taxon>Fungi</taxon>
        <taxon>Dikarya</taxon>
        <taxon>Basidiomycota</taxon>
        <taxon>Agaricomycotina</taxon>
        <taxon>Agaricomycetes</taxon>
        <taxon>Agaricomycetidae</taxon>
        <taxon>Atheliales</taxon>
        <taxon>Atheliaceae</taxon>
        <taxon>Athelia</taxon>
    </lineage>
</organism>
<evidence type="ECO:0000313" key="2">
    <source>
        <dbReference type="EMBL" id="KZP12620.1"/>
    </source>
</evidence>
<evidence type="ECO:0000313" key="3">
    <source>
        <dbReference type="Proteomes" id="UP000076532"/>
    </source>
</evidence>
<feature type="region of interest" description="Disordered" evidence="1">
    <location>
        <begin position="1134"/>
        <end position="1193"/>
    </location>
</feature>
<name>A0A166BGE6_9AGAM</name>
<evidence type="ECO:0000256" key="1">
    <source>
        <dbReference type="SAM" id="MobiDB-lite"/>
    </source>
</evidence>
<feature type="compositionally biased region" description="Basic and acidic residues" evidence="1">
    <location>
        <begin position="1134"/>
        <end position="1148"/>
    </location>
</feature>
<dbReference type="Proteomes" id="UP000076532">
    <property type="component" value="Unassembled WGS sequence"/>
</dbReference>
<dbReference type="AlphaFoldDB" id="A0A166BGE6"/>
<feature type="compositionally biased region" description="Acidic residues" evidence="1">
    <location>
        <begin position="207"/>
        <end position="224"/>
    </location>
</feature>
<protein>
    <submittedName>
        <fullName evidence="2">Uncharacterized protein</fullName>
    </submittedName>
</protein>